<keyword evidence="5" id="KW-1185">Reference proteome</keyword>
<comment type="caution">
    <text evidence="4">The sequence shown here is derived from an EMBL/GenBank/DDBJ whole genome shotgun (WGS) entry which is preliminary data.</text>
</comment>
<organism evidence="4 5">
    <name type="scientific">Mytilus edulis</name>
    <name type="common">Blue mussel</name>
    <dbReference type="NCBI Taxonomy" id="6550"/>
    <lineage>
        <taxon>Eukaryota</taxon>
        <taxon>Metazoa</taxon>
        <taxon>Spiralia</taxon>
        <taxon>Lophotrochozoa</taxon>
        <taxon>Mollusca</taxon>
        <taxon>Bivalvia</taxon>
        <taxon>Autobranchia</taxon>
        <taxon>Pteriomorphia</taxon>
        <taxon>Mytilida</taxon>
        <taxon>Mytiloidea</taxon>
        <taxon>Mytilidae</taxon>
        <taxon>Mytilinae</taxon>
        <taxon>Mytilus</taxon>
    </lineage>
</organism>
<dbReference type="InterPro" id="IPR001304">
    <property type="entry name" value="C-type_lectin-like"/>
</dbReference>
<protein>
    <recommendedName>
        <fullName evidence="3">C-type lectin domain-containing protein</fullName>
    </recommendedName>
</protein>
<evidence type="ECO:0000313" key="4">
    <source>
        <dbReference type="EMBL" id="CAG2251238.1"/>
    </source>
</evidence>
<dbReference type="InterPro" id="IPR016187">
    <property type="entry name" value="CTDL_fold"/>
</dbReference>
<dbReference type="PANTHER" id="PTHR31024:SF3">
    <property type="entry name" value="C-TYPE LECTIN-RELATED"/>
    <property type="match status" value="1"/>
</dbReference>
<evidence type="ECO:0000313" key="5">
    <source>
        <dbReference type="Proteomes" id="UP000683360"/>
    </source>
</evidence>
<evidence type="ECO:0000256" key="2">
    <source>
        <dbReference type="SAM" id="SignalP"/>
    </source>
</evidence>
<evidence type="ECO:0000259" key="3">
    <source>
        <dbReference type="PROSITE" id="PS50041"/>
    </source>
</evidence>
<dbReference type="PANTHER" id="PTHR31024">
    <property type="entry name" value="C-TYPE LECTIN"/>
    <property type="match status" value="1"/>
</dbReference>
<feature type="domain" description="C-type lectin" evidence="3">
    <location>
        <begin position="111"/>
        <end position="177"/>
    </location>
</feature>
<dbReference type="AlphaFoldDB" id="A0A8S3V477"/>
<dbReference type="InterPro" id="IPR018378">
    <property type="entry name" value="C-type_lectin_CS"/>
</dbReference>
<dbReference type="PROSITE" id="PS00615">
    <property type="entry name" value="C_TYPE_LECTIN_1"/>
    <property type="match status" value="1"/>
</dbReference>
<proteinExistence type="predicted"/>
<name>A0A8S3V477_MYTED</name>
<gene>
    <name evidence="4" type="ORF">MEDL_62901</name>
</gene>
<reference evidence="4" key="1">
    <citation type="submission" date="2021-03" db="EMBL/GenBank/DDBJ databases">
        <authorList>
            <person name="Bekaert M."/>
        </authorList>
    </citation>
    <scope>NUCLEOTIDE SEQUENCE</scope>
</reference>
<feature type="chain" id="PRO_5035919664" description="C-type lectin domain-containing protein" evidence="2">
    <location>
        <begin position="20"/>
        <end position="304"/>
    </location>
</feature>
<dbReference type="EMBL" id="CAJPWZ010003080">
    <property type="protein sequence ID" value="CAG2251238.1"/>
    <property type="molecule type" value="Genomic_DNA"/>
</dbReference>
<keyword evidence="1" id="KW-1015">Disulfide bond</keyword>
<sequence>MKVCCFPYCAFLGFITTHASTVVNSNGEDVISETFKTKGSTRILQTDKTTDVYSKSIISCADICLSDPQCCVASYSKGTSTCRTDTLSAALLTPNPLTDGGLFNETLIEDCEHLGGKLAELETSEENEFIKNEVRTRNTGVYGYWIGGYDFYNDNDMKWASQPDQSMSFRDFHPGEPGGLSNQLCMENCEGLGGKLVELETSEKNEFIKDELSTRNTGVSGYWINGYKFYHDNEMEWASQPNQTMSFSDINPGEPDGPTDQLCMVMWTSFDFRWGDYHCYISFSYVCEFMHPYTNIIQEDILNQ</sequence>
<dbReference type="PROSITE" id="PS50041">
    <property type="entry name" value="C_TYPE_LECTIN_2"/>
    <property type="match status" value="2"/>
</dbReference>
<evidence type="ECO:0000256" key="1">
    <source>
        <dbReference type="ARBA" id="ARBA00023157"/>
    </source>
</evidence>
<dbReference type="Pfam" id="PF00059">
    <property type="entry name" value="Lectin_C"/>
    <property type="match status" value="1"/>
</dbReference>
<keyword evidence="2" id="KW-0732">Signal</keyword>
<accession>A0A8S3V477</accession>
<dbReference type="SUPFAM" id="SSF56436">
    <property type="entry name" value="C-type lectin-like"/>
    <property type="match status" value="2"/>
</dbReference>
<dbReference type="CDD" id="cd00037">
    <property type="entry name" value="CLECT"/>
    <property type="match status" value="2"/>
</dbReference>
<feature type="signal peptide" evidence="2">
    <location>
        <begin position="1"/>
        <end position="19"/>
    </location>
</feature>
<dbReference type="Gene3D" id="3.10.100.10">
    <property type="entry name" value="Mannose-Binding Protein A, subunit A"/>
    <property type="match status" value="2"/>
</dbReference>
<feature type="domain" description="C-type lectin" evidence="3">
    <location>
        <begin position="181"/>
        <end position="288"/>
    </location>
</feature>
<dbReference type="OrthoDB" id="6091698at2759"/>
<dbReference type="SMART" id="SM00034">
    <property type="entry name" value="CLECT"/>
    <property type="match status" value="1"/>
</dbReference>
<dbReference type="InterPro" id="IPR016186">
    <property type="entry name" value="C-type_lectin-like/link_sf"/>
</dbReference>
<dbReference type="Proteomes" id="UP000683360">
    <property type="component" value="Unassembled WGS sequence"/>
</dbReference>